<organism evidence="1 2">
    <name type="scientific">Pseudomonas nitroreducens</name>
    <dbReference type="NCBI Taxonomy" id="46680"/>
    <lineage>
        <taxon>Bacteria</taxon>
        <taxon>Pseudomonadati</taxon>
        <taxon>Pseudomonadota</taxon>
        <taxon>Gammaproteobacteria</taxon>
        <taxon>Pseudomonadales</taxon>
        <taxon>Pseudomonadaceae</taxon>
        <taxon>Pseudomonas</taxon>
    </lineage>
</organism>
<dbReference type="RefSeq" id="WP_184595713.1">
    <property type="nucleotide sequence ID" value="NZ_JACHLI010000032.1"/>
</dbReference>
<reference evidence="1 2" key="1">
    <citation type="submission" date="2020-08" db="EMBL/GenBank/DDBJ databases">
        <title>Functional genomics of gut bacteria from endangered species of beetles.</title>
        <authorList>
            <person name="Carlos-Shanley C."/>
        </authorList>
    </citation>
    <scope>NUCLEOTIDE SEQUENCE [LARGE SCALE GENOMIC DNA]</scope>
    <source>
        <strain evidence="1 2">S00179</strain>
    </source>
</reference>
<evidence type="ECO:0008006" key="3">
    <source>
        <dbReference type="Google" id="ProtNLM"/>
    </source>
</evidence>
<gene>
    <name evidence="1" type="ORF">HNP46_005738</name>
</gene>
<sequence>MTIDPSTATAAANAEWPDILKDNSAIAEYVCELSPYEVDAEMLEEMFHGSRARLRWVELATLILAPEESHLPSKTRQKRVDKLPISTMPPLLVCDLHLQDGYHRLRKLLKEGITHHWAYVVEDVPEPSLEVAQAPASRWDDMYNIGR</sequence>
<proteinExistence type="predicted"/>
<protein>
    <recommendedName>
        <fullName evidence="3">ParB/Sulfiredoxin domain-containing protein</fullName>
    </recommendedName>
</protein>
<accession>A0A7W7KQ61</accession>
<evidence type="ECO:0000313" key="2">
    <source>
        <dbReference type="Proteomes" id="UP000566995"/>
    </source>
</evidence>
<evidence type="ECO:0000313" key="1">
    <source>
        <dbReference type="EMBL" id="MBB4866831.1"/>
    </source>
</evidence>
<name>A0A7W7KQ61_PSENT</name>
<dbReference type="AlphaFoldDB" id="A0A7W7KQ61"/>
<comment type="caution">
    <text evidence="1">The sequence shown here is derived from an EMBL/GenBank/DDBJ whole genome shotgun (WGS) entry which is preliminary data.</text>
</comment>
<dbReference type="Proteomes" id="UP000566995">
    <property type="component" value="Unassembled WGS sequence"/>
</dbReference>
<dbReference type="EMBL" id="JACHLI010000032">
    <property type="protein sequence ID" value="MBB4866831.1"/>
    <property type="molecule type" value="Genomic_DNA"/>
</dbReference>